<comment type="caution">
    <text evidence="2">The sequence shown here is derived from an EMBL/GenBank/DDBJ whole genome shotgun (WGS) entry which is preliminary data.</text>
</comment>
<dbReference type="InterPro" id="IPR032602">
    <property type="entry name" value="DUF4899"/>
</dbReference>
<evidence type="ECO:0000256" key="1">
    <source>
        <dbReference type="SAM" id="Phobius"/>
    </source>
</evidence>
<dbReference type="Pfam" id="PF16240">
    <property type="entry name" value="DUF4899"/>
    <property type="match status" value="1"/>
</dbReference>
<dbReference type="OrthoDB" id="43284at2"/>
<keyword evidence="1" id="KW-0472">Membrane</keyword>
<accession>A0A2K1P3D6</accession>
<dbReference type="Proteomes" id="UP000236434">
    <property type="component" value="Unassembled WGS sequence"/>
</dbReference>
<proteinExistence type="predicted"/>
<name>A0A2K1P3D6_9BACT</name>
<organism evidence="2 3">
    <name type="scientific">Petrotoga olearia DSM 13574</name>
    <dbReference type="NCBI Taxonomy" id="1122955"/>
    <lineage>
        <taxon>Bacteria</taxon>
        <taxon>Thermotogati</taxon>
        <taxon>Thermotogota</taxon>
        <taxon>Thermotogae</taxon>
        <taxon>Petrotogales</taxon>
        <taxon>Petrotogaceae</taxon>
        <taxon>Petrotoga</taxon>
    </lineage>
</organism>
<dbReference type="AlphaFoldDB" id="A0A2K1P3D6"/>
<keyword evidence="1" id="KW-0812">Transmembrane</keyword>
<sequence length="323" mass="36957">MDFYALKFLATSNLTGETYVGYMFGKKAQTPYFNVLLLTRAQLREVDLPDITKDYLDFKSDIDMLYYQLSKEKNNNLLTQFKAYFYSMLKKMRFEITGTKIFMAIEDEDVYVLKSILSDILSEWSGDTKIKLVAQKFDYKDLTWISAVKEKGEEGLKEYLNREDVKNATEIYPIIDPIEGYSVSKLDIGEPVIVLPIEEKNEGEKKMGQVVEGKIISKELIPSSDYIFLKVDLGNGALGKSVVHRELKVSVDQNRLQILRKSQEKNENENETKIIGDLYNQMKNDKSVPPDKKISSLDILIISGFSIIGILLIILIVILLGRL</sequence>
<feature type="transmembrane region" description="Helical" evidence="1">
    <location>
        <begin position="299"/>
        <end position="320"/>
    </location>
</feature>
<keyword evidence="1" id="KW-1133">Transmembrane helix</keyword>
<gene>
    <name evidence="2" type="ORF">X929_03305</name>
</gene>
<evidence type="ECO:0000313" key="2">
    <source>
        <dbReference type="EMBL" id="PNR97292.1"/>
    </source>
</evidence>
<evidence type="ECO:0008006" key="4">
    <source>
        <dbReference type="Google" id="ProtNLM"/>
    </source>
</evidence>
<dbReference type="EMBL" id="AZRL01000006">
    <property type="protein sequence ID" value="PNR97292.1"/>
    <property type="molecule type" value="Genomic_DNA"/>
</dbReference>
<protein>
    <recommendedName>
        <fullName evidence="4">DUF4899 domain-containing protein</fullName>
    </recommendedName>
</protein>
<dbReference type="RefSeq" id="WP_103066613.1">
    <property type="nucleotide sequence ID" value="NZ_AZRL01000006.1"/>
</dbReference>
<reference evidence="2 3" key="1">
    <citation type="submission" date="2013-12" db="EMBL/GenBank/DDBJ databases">
        <title>Comparative genomics of Petrotoga isolates.</title>
        <authorList>
            <person name="Nesbo C.L."/>
            <person name="Charchuk R."/>
            <person name="Chow K."/>
        </authorList>
    </citation>
    <scope>NUCLEOTIDE SEQUENCE [LARGE SCALE GENOMIC DNA]</scope>
    <source>
        <strain evidence="2 3">DSM 13574</strain>
    </source>
</reference>
<evidence type="ECO:0000313" key="3">
    <source>
        <dbReference type="Proteomes" id="UP000236434"/>
    </source>
</evidence>